<reference evidence="2" key="1">
    <citation type="submission" date="2018-08" db="EMBL/GenBank/DDBJ databases">
        <authorList>
            <person name="Chevrot R."/>
        </authorList>
    </citation>
    <scope>NUCLEOTIDE SEQUENCE [LARGE SCALE GENOMIC DNA]</scope>
</reference>
<proteinExistence type="predicted"/>
<accession>A0A383R6Q6</accession>
<evidence type="ECO:0000313" key="1">
    <source>
        <dbReference type="EMBL" id="SYX82252.1"/>
    </source>
</evidence>
<name>A0A383R6Q6_PAEAL</name>
<dbReference type="AntiFam" id="ANF00010">
    <property type="entry name" value="tRNA translation"/>
</dbReference>
<dbReference type="AlphaFoldDB" id="A0A383R6Q6"/>
<sequence length="47" mass="5092">MEQLVARRAHNPKVVGSSPTPATKYLIAILYRISLIRTLSSAGRAPS</sequence>
<evidence type="ECO:0000313" key="2">
    <source>
        <dbReference type="Proteomes" id="UP000304148"/>
    </source>
</evidence>
<protein>
    <submittedName>
        <fullName evidence="1">Uncharacterized protein</fullName>
    </submittedName>
</protein>
<organism evidence="1 2">
    <name type="scientific">Paenibacillus alvei</name>
    <name type="common">Bacillus alvei</name>
    <dbReference type="NCBI Taxonomy" id="44250"/>
    <lineage>
        <taxon>Bacteria</taxon>
        <taxon>Bacillati</taxon>
        <taxon>Bacillota</taxon>
        <taxon>Bacilli</taxon>
        <taxon>Bacillales</taxon>
        <taxon>Paenibacillaceae</taxon>
        <taxon>Paenibacillus</taxon>
    </lineage>
</organism>
<dbReference type="Proteomes" id="UP000304148">
    <property type="component" value="Chromosome"/>
</dbReference>
<gene>
    <name evidence="1" type="ORF">PBLR_10674</name>
</gene>
<dbReference type="EMBL" id="LS992241">
    <property type="protein sequence ID" value="SYX82252.1"/>
    <property type="molecule type" value="Genomic_DNA"/>
</dbReference>